<gene>
    <name evidence="2" type="ORF">Pfra01_000349400</name>
</gene>
<feature type="compositionally biased region" description="Polar residues" evidence="1">
    <location>
        <begin position="176"/>
        <end position="194"/>
    </location>
</feature>
<evidence type="ECO:0000313" key="3">
    <source>
        <dbReference type="Proteomes" id="UP001165121"/>
    </source>
</evidence>
<feature type="compositionally biased region" description="Basic residues" evidence="1">
    <location>
        <begin position="354"/>
        <end position="364"/>
    </location>
</feature>
<feature type="region of interest" description="Disordered" evidence="1">
    <location>
        <begin position="1"/>
        <end position="69"/>
    </location>
</feature>
<proteinExistence type="predicted"/>
<feature type="compositionally biased region" description="Polar residues" evidence="1">
    <location>
        <begin position="1"/>
        <end position="15"/>
    </location>
</feature>
<feature type="region of interest" description="Disordered" evidence="1">
    <location>
        <begin position="86"/>
        <end position="235"/>
    </location>
</feature>
<dbReference type="AlphaFoldDB" id="A0A9W6TZQ4"/>
<feature type="compositionally biased region" description="Polar residues" evidence="1">
    <location>
        <begin position="146"/>
        <end position="157"/>
    </location>
</feature>
<organism evidence="2 3">
    <name type="scientific">Phytophthora fragariaefolia</name>
    <dbReference type="NCBI Taxonomy" id="1490495"/>
    <lineage>
        <taxon>Eukaryota</taxon>
        <taxon>Sar</taxon>
        <taxon>Stramenopiles</taxon>
        <taxon>Oomycota</taxon>
        <taxon>Peronosporomycetes</taxon>
        <taxon>Peronosporales</taxon>
        <taxon>Peronosporaceae</taxon>
        <taxon>Phytophthora</taxon>
    </lineage>
</organism>
<feature type="compositionally biased region" description="Basic and acidic residues" evidence="1">
    <location>
        <begin position="226"/>
        <end position="235"/>
    </location>
</feature>
<dbReference type="Proteomes" id="UP001165121">
    <property type="component" value="Unassembled WGS sequence"/>
</dbReference>
<evidence type="ECO:0000313" key="2">
    <source>
        <dbReference type="EMBL" id="GMF22926.1"/>
    </source>
</evidence>
<sequence length="394" mass="44128">MGKSSGNTGTAPLDNSRSHAHKPRIAGLPGMTTETQMILRAAPDALGTAGPAEHDPDAPTPRREPTRFPEAYYRCCPEVEDIRFNEAHAEDDKTAASSKPATKKPAVKKPSAKQLPKKEDTTKETRRTPGLPPKRTDVLLPGPHQDMSSDSCDTDTPNPALVTGADPPVCDASQAPRAQTSTTGPASQVITNTGVDEGFPPELLRPENRQHLSDRSRQAASQTMGAKRELETPAPRTREQLLALRYWTRKDRLARQLSETEFEGWFHHLGYPEPEFLNFRFRIHWLAQRRRRSRMAKMIADDTWTGRFLERHKPMSGVIREEVVQKIQKSWQSQPIEPWSVLGPVDPDQVRRRSYKRPLGRRSPFRGEPQAPTSYDYSGSHSILVLTATSTALQ</sequence>
<name>A0A9W6TZQ4_9STRA</name>
<evidence type="ECO:0000256" key="1">
    <source>
        <dbReference type="SAM" id="MobiDB-lite"/>
    </source>
</evidence>
<dbReference type="EMBL" id="BSXT01000267">
    <property type="protein sequence ID" value="GMF22926.1"/>
    <property type="molecule type" value="Genomic_DNA"/>
</dbReference>
<protein>
    <submittedName>
        <fullName evidence="2">Unnamed protein product</fullName>
    </submittedName>
</protein>
<comment type="caution">
    <text evidence="2">The sequence shown here is derived from an EMBL/GenBank/DDBJ whole genome shotgun (WGS) entry which is preliminary data.</text>
</comment>
<reference evidence="2" key="1">
    <citation type="submission" date="2023-04" db="EMBL/GenBank/DDBJ databases">
        <title>Phytophthora fragariaefolia NBRC 109709.</title>
        <authorList>
            <person name="Ichikawa N."/>
            <person name="Sato H."/>
            <person name="Tonouchi N."/>
        </authorList>
    </citation>
    <scope>NUCLEOTIDE SEQUENCE</scope>
    <source>
        <strain evidence="2">NBRC 109709</strain>
    </source>
</reference>
<feature type="compositionally biased region" description="Basic and acidic residues" evidence="1">
    <location>
        <begin position="204"/>
        <end position="217"/>
    </location>
</feature>
<accession>A0A9W6TZQ4</accession>
<feature type="compositionally biased region" description="Basic and acidic residues" evidence="1">
    <location>
        <begin position="116"/>
        <end position="127"/>
    </location>
</feature>
<feature type="compositionally biased region" description="Basic residues" evidence="1">
    <location>
        <begin position="101"/>
        <end position="111"/>
    </location>
</feature>
<feature type="region of interest" description="Disordered" evidence="1">
    <location>
        <begin position="354"/>
        <end position="376"/>
    </location>
</feature>
<keyword evidence="3" id="KW-1185">Reference proteome</keyword>
<feature type="compositionally biased region" description="Basic and acidic residues" evidence="1">
    <location>
        <begin position="52"/>
        <end position="67"/>
    </location>
</feature>